<comment type="caution">
    <text evidence="1">The sequence shown here is derived from an EMBL/GenBank/DDBJ whole genome shotgun (WGS) entry which is preliminary data.</text>
</comment>
<proteinExistence type="predicted"/>
<evidence type="ECO:0000313" key="1">
    <source>
        <dbReference type="EMBL" id="RON01686.1"/>
    </source>
</evidence>
<dbReference type="RefSeq" id="WP_123428207.1">
    <property type="nucleotide sequence ID" value="NZ_MOBJ01000034.1"/>
</dbReference>
<organism evidence="1 2">
    <name type="scientific">Pseudomonas brassicacearum</name>
    <dbReference type="NCBI Taxonomy" id="930166"/>
    <lineage>
        <taxon>Bacteria</taxon>
        <taxon>Pseudomonadati</taxon>
        <taxon>Pseudomonadota</taxon>
        <taxon>Gammaproteobacteria</taxon>
        <taxon>Pseudomonadales</taxon>
        <taxon>Pseudomonadaceae</taxon>
        <taxon>Pseudomonas</taxon>
    </lineage>
</organism>
<gene>
    <name evidence="1" type="ORF">BK659_24560</name>
</gene>
<dbReference type="AlphaFoldDB" id="A0A423GVR7"/>
<name>A0A423GVR7_9PSED</name>
<evidence type="ECO:0000313" key="2">
    <source>
        <dbReference type="Proteomes" id="UP000286071"/>
    </source>
</evidence>
<sequence>MNSNFLNKLINLAPSVDLIGYIKKTADEAKQHHLAEEERRITFSSSAGKISRSMIHQEQFKDAIFRGEDIVDKNTISTVYFITNNTSDRLELINTNTKVSISPPSIRFLDPYEATYFCERTVCKFKELGPTHPNNRVHAQRFFIYSNATTDKIFVIETNFRLKTSSSYYSSDVPTRNHRVTSIGSTHLHCTSTLKNTLNEAPYSYLVDIQIGEAFIA</sequence>
<reference evidence="1 2" key="1">
    <citation type="submission" date="2016-10" db="EMBL/GenBank/DDBJ databases">
        <title>Comparative genome analysis of multiple Pseudomonas spp. focuses on biocontrol and plant growth promoting traits.</title>
        <authorList>
            <person name="Tao X.-Y."/>
            <person name="Taylor C.G."/>
        </authorList>
    </citation>
    <scope>NUCLEOTIDE SEQUENCE [LARGE SCALE GENOMIC DNA]</scope>
    <source>
        <strain evidence="1 2">48H11</strain>
    </source>
</reference>
<dbReference type="Proteomes" id="UP000286071">
    <property type="component" value="Unassembled WGS sequence"/>
</dbReference>
<accession>A0A423GVR7</accession>
<dbReference type="EMBL" id="MOBJ01000034">
    <property type="protein sequence ID" value="RON01686.1"/>
    <property type="molecule type" value="Genomic_DNA"/>
</dbReference>
<protein>
    <submittedName>
        <fullName evidence="1">Uncharacterized protein</fullName>
    </submittedName>
</protein>